<organism evidence="1 2">
    <name type="scientific">Mycteria americana</name>
    <name type="common">Wood stork</name>
    <dbReference type="NCBI Taxonomy" id="33587"/>
    <lineage>
        <taxon>Eukaryota</taxon>
        <taxon>Metazoa</taxon>
        <taxon>Chordata</taxon>
        <taxon>Craniata</taxon>
        <taxon>Vertebrata</taxon>
        <taxon>Euteleostomi</taxon>
        <taxon>Archelosauria</taxon>
        <taxon>Archosauria</taxon>
        <taxon>Dinosauria</taxon>
        <taxon>Saurischia</taxon>
        <taxon>Theropoda</taxon>
        <taxon>Coelurosauria</taxon>
        <taxon>Aves</taxon>
        <taxon>Neognathae</taxon>
        <taxon>Neoaves</taxon>
        <taxon>Aequornithes</taxon>
        <taxon>Ciconiiformes</taxon>
        <taxon>Ciconiidae</taxon>
        <taxon>Mycteria</taxon>
    </lineage>
</organism>
<dbReference type="Proteomes" id="UP001333110">
    <property type="component" value="Unassembled WGS sequence"/>
</dbReference>
<evidence type="ECO:0008006" key="3">
    <source>
        <dbReference type="Google" id="ProtNLM"/>
    </source>
</evidence>
<dbReference type="EMBL" id="JAUNZN010000001">
    <property type="protein sequence ID" value="KAK4831742.1"/>
    <property type="molecule type" value="Genomic_DNA"/>
</dbReference>
<accession>A0AAN7PIN1</accession>
<dbReference type="AlphaFoldDB" id="A0AAN7PIN1"/>
<name>A0AAN7PIN1_MYCAM</name>
<protein>
    <recommendedName>
        <fullName evidence="3">Reverse transcriptase</fullName>
    </recommendedName>
</protein>
<evidence type="ECO:0000313" key="1">
    <source>
        <dbReference type="EMBL" id="KAK4831742.1"/>
    </source>
</evidence>
<sequence length="594" mass="69037">MRFNKAKCRVLRLGHNNPKQCYRLVEGWLESCLVEKELGVLVNSQLNMNQQCAQVAKKANSILACNRNSVASRTREVIVPLYSALVRPHLEYGVPFWAPHYKRDIEVLEHIQRRATKLVKGLEHKSDEEWLREWALFSLEKQRLRGDLVALYNYLKGGRSKVGFGLFSQATSDRTRENGLKLHQGMFRLDIRKNFFTERVVKHWNRLSREVVESPSLEVFKRRVDMVLRDMVYMFNGIIRIIVCGSARAETITNQMKQVVGKSQHGFTKDKSCLTNLISFYDKITSSVNMGRAVEVVYLDFSKVLDTGSYSLLLDKLTRHRWDGPTLFSIFINDPDDGIENTFTKFADDTKHGGEVDTSERRDILQRDLDRLEEWASKNSMKFNKDKYKVLHLGQNNQRAQYRQGSGPGGLVDDKLNTSQQCAAAPTKAHQILSCIRRGTTSRDRDVIIPLYSARVRPHLEYCVQFRSKKMWTEVQRRAMKMIKGLENLPYEERLKELGLFSLGKSLRGTSSQYSKLKRQLQREWKLSPQKATWRRQEATGTSCTGGRFHLYKIKKFFTVRTINHWNNLPRDVVEYPSLEVFKMQLDRVLDNLI</sequence>
<evidence type="ECO:0000313" key="2">
    <source>
        <dbReference type="Proteomes" id="UP001333110"/>
    </source>
</evidence>
<comment type="caution">
    <text evidence="1">The sequence shown here is derived from an EMBL/GenBank/DDBJ whole genome shotgun (WGS) entry which is preliminary data.</text>
</comment>
<keyword evidence="2" id="KW-1185">Reference proteome</keyword>
<gene>
    <name evidence="1" type="ORF">QYF61_018872</name>
</gene>
<dbReference type="PANTHER" id="PTHR33332">
    <property type="entry name" value="REVERSE TRANSCRIPTASE DOMAIN-CONTAINING PROTEIN"/>
    <property type="match status" value="1"/>
</dbReference>
<reference evidence="1 2" key="1">
    <citation type="journal article" date="2023" name="J. Hered.">
        <title>Chromosome-level genome of the wood stork (Mycteria americana) provides insight into avian chromosome evolution.</title>
        <authorList>
            <person name="Flamio R. Jr."/>
            <person name="Ramstad K.M."/>
        </authorList>
    </citation>
    <scope>NUCLEOTIDE SEQUENCE [LARGE SCALE GENOMIC DNA]</scope>
    <source>
        <strain evidence="1">JAX WOST 10</strain>
    </source>
</reference>
<proteinExistence type="predicted"/>